<keyword evidence="9 11" id="KW-0460">Magnesium</keyword>
<keyword evidence="5 11" id="KW-0479">Metal-binding</keyword>
<protein>
    <recommendedName>
        <fullName evidence="11">Stress response kinase A</fullName>
        <ecNumber evidence="11">2.7.11.1</ecNumber>
    </recommendedName>
    <alternativeName>
        <fullName evidence="11">Serine/threonine-protein kinase SrkA</fullName>
    </alternativeName>
</protein>
<keyword evidence="1 11" id="KW-0963">Cytoplasm</keyword>
<dbReference type="Gene3D" id="3.30.200.70">
    <property type="match status" value="1"/>
</dbReference>
<comment type="catalytic activity">
    <reaction evidence="11">
        <text>L-threonyl-[protein] + ATP = O-phospho-L-threonyl-[protein] + ADP + H(+)</text>
        <dbReference type="Rhea" id="RHEA:46608"/>
        <dbReference type="Rhea" id="RHEA-COMP:11060"/>
        <dbReference type="Rhea" id="RHEA-COMP:11605"/>
        <dbReference type="ChEBI" id="CHEBI:15378"/>
        <dbReference type="ChEBI" id="CHEBI:30013"/>
        <dbReference type="ChEBI" id="CHEBI:30616"/>
        <dbReference type="ChEBI" id="CHEBI:61977"/>
        <dbReference type="ChEBI" id="CHEBI:456216"/>
        <dbReference type="EC" id="2.7.11.1"/>
    </reaction>
</comment>
<dbReference type="GO" id="GO:0004674">
    <property type="term" value="F:protein serine/threonine kinase activity"/>
    <property type="evidence" value="ECO:0007669"/>
    <property type="project" value="UniProtKB-KW"/>
</dbReference>
<keyword evidence="10 11" id="KW-0346">Stress response</keyword>
<dbReference type="Gene3D" id="1.20.1270.170">
    <property type="match status" value="1"/>
</dbReference>
<keyword evidence="2 11" id="KW-0723">Serine/threonine-protein kinase</keyword>
<evidence type="ECO:0000256" key="2">
    <source>
        <dbReference type="ARBA" id="ARBA00022527"/>
    </source>
</evidence>
<reference evidence="14" key="1">
    <citation type="journal article" date="2019" name="Int. J. Syst. Evol. Microbiol.">
        <title>The Global Catalogue of Microorganisms (GCM) 10K type strain sequencing project: providing services to taxonomists for standard genome sequencing and annotation.</title>
        <authorList>
            <consortium name="The Broad Institute Genomics Platform"/>
            <consortium name="The Broad Institute Genome Sequencing Center for Infectious Disease"/>
            <person name="Wu L."/>
            <person name="Ma J."/>
        </authorList>
    </citation>
    <scope>NUCLEOTIDE SEQUENCE [LARGE SCALE GENOMIC DNA]</scope>
    <source>
        <strain evidence="14">CGMCC 1.13574</strain>
    </source>
</reference>
<dbReference type="InterPro" id="IPR002575">
    <property type="entry name" value="Aminoglycoside_PTrfase"/>
</dbReference>
<evidence type="ECO:0000256" key="1">
    <source>
        <dbReference type="ARBA" id="ARBA00022490"/>
    </source>
</evidence>
<feature type="binding site" evidence="11">
    <location>
        <position position="212"/>
    </location>
    <ligand>
        <name>Mg(2+)</name>
        <dbReference type="ChEBI" id="CHEBI:18420"/>
    </ligand>
</feature>
<feature type="active site" evidence="11">
    <location>
        <position position="224"/>
    </location>
</feature>
<evidence type="ECO:0000256" key="7">
    <source>
        <dbReference type="ARBA" id="ARBA00022777"/>
    </source>
</evidence>
<dbReference type="InterPro" id="IPR032882">
    <property type="entry name" value="SrkA/RdoA"/>
</dbReference>
<evidence type="ECO:0000256" key="6">
    <source>
        <dbReference type="ARBA" id="ARBA00022741"/>
    </source>
</evidence>
<comment type="function">
    <text evidence="11">A protein kinase that phosphorylates Ser and Thr residues. Probably acts to suppress the effects of stress linked to accumulation of reactive oxygen species. Probably involved in the extracytoplasmic stress response.</text>
</comment>
<dbReference type="NCBIfam" id="NF008738">
    <property type="entry name" value="PRK11768.1"/>
    <property type="match status" value="1"/>
</dbReference>
<keyword evidence="3 11" id="KW-0597">Phosphoprotein</keyword>
<feature type="site" description="ATP" evidence="11">
    <location>
        <position position="40"/>
    </location>
</feature>
<evidence type="ECO:0000256" key="8">
    <source>
        <dbReference type="ARBA" id="ARBA00022840"/>
    </source>
</evidence>
<comment type="subcellular location">
    <subcellularLocation>
        <location evidence="11">Cytoplasm</location>
    </subcellularLocation>
</comment>
<keyword evidence="8 11" id="KW-0067">ATP-binding</keyword>
<dbReference type="Gene3D" id="1.10.510.10">
    <property type="entry name" value="Transferase(Phosphotransferase) domain 1"/>
    <property type="match status" value="1"/>
</dbReference>
<evidence type="ECO:0000256" key="3">
    <source>
        <dbReference type="ARBA" id="ARBA00022553"/>
    </source>
</evidence>
<dbReference type="EC" id="2.7.11.1" evidence="11"/>
<dbReference type="HAMAP" id="MF_01497">
    <property type="entry name" value="SrkA_kinase"/>
    <property type="match status" value="1"/>
</dbReference>
<feature type="domain" description="Aminoglycoside phosphotransferase" evidence="12">
    <location>
        <begin position="39"/>
        <end position="270"/>
    </location>
</feature>
<evidence type="ECO:0000259" key="12">
    <source>
        <dbReference type="Pfam" id="PF01636"/>
    </source>
</evidence>
<dbReference type="PANTHER" id="PTHR39573:SF1">
    <property type="entry name" value="STRESS RESPONSE KINASE A"/>
    <property type="match status" value="1"/>
</dbReference>
<comment type="catalytic activity">
    <reaction evidence="11">
        <text>L-seryl-[protein] + ATP = O-phospho-L-seryl-[protein] + ADP + H(+)</text>
        <dbReference type="Rhea" id="RHEA:17989"/>
        <dbReference type="Rhea" id="RHEA-COMP:9863"/>
        <dbReference type="Rhea" id="RHEA-COMP:11604"/>
        <dbReference type="ChEBI" id="CHEBI:15378"/>
        <dbReference type="ChEBI" id="CHEBI:29999"/>
        <dbReference type="ChEBI" id="CHEBI:30616"/>
        <dbReference type="ChEBI" id="CHEBI:83421"/>
        <dbReference type="ChEBI" id="CHEBI:456216"/>
        <dbReference type="EC" id="2.7.11.1"/>
    </reaction>
</comment>
<evidence type="ECO:0000313" key="14">
    <source>
        <dbReference type="Proteomes" id="UP001595892"/>
    </source>
</evidence>
<dbReference type="RefSeq" id="WP_377004327.1">
    <property type="nucleotide sequence ID" value="NZ_JBHSGG010000024.1"/>
</dbReference>
<keyword evidence="7 11" id="KW-0418">Kinase</keyword>
<feature type="binding site" evidence="11">
    <location>
        <position position="224"/>
    </location>
    <ligand>
        <name>Mg(2+)</name>
        <dbReference type="ChEBI" id="CHEBI:18420"/>
    </ligand>
</feature>
<gene>
    <name evidence="11" type="primary">srkA</name>
    <name evidence="13" type="ORF">ACFO3Q_08975</name>
</gene>
<evidence type="ECO:0000256" key="4">
    <source>
        <dbReference type="ARBA" id="ARBA00022679"/>
    </source>
</evidence>
<dbReference type="Proteomes" id="UP001595892">
    <property type="component" value="Unassembled WGS sequence"/>
</dbReference>
<keyword evidence="4 11" id="KW-0808">Transferase</keyword>
<evidence type="ECO:0000256" key="10">
    <source>
        <dbReference type="ARBA" id="ARBA00023016"/>
    </source>
</evidence>
<evidence type="ECO:0000256" key="5">
    <source>
        <dbReference type="ARBA" id="ARBA00022723"/>
    </source>
</evidence>
<sequence>MQRTPNAPPRPFDGLDPQTLVDAVEALGLECDGRILALNSYENRVYRVGLEDAAPVVAKFYRPQRWKLEAILEEHAFAAELRAADLSVVAPLAIGGRTLHEHAGFRFALFPMQGGHAPELSGEHTLATLGRSLGRLHLVGEAGVFRHRERFDLAARAEAAADTLLDDGWLPPHLVPRMLDVCDDLLAVIETAQADAGETAILRLHGDCHPANLLWRDGTAHFVDLDDAASGAAVHDLWMLLSGSRAEQTRQLQVLLEGYETFRRFDRAELHLVGAARAVRLLHHNAWIARRWRDPAFPAAFADFEQQRHWEDFLDQLADLTEAAAAPPLRP</sequence>
<keyword evidence="6 11" id="KW-0547">Nucleotide-binding</keyword>
<accession>A0ABV9NJU6</accession>
<comment type="subunit">
    <text evidence="11">Monomer.</text>
</comment>
<dbReference type="SUPFAM" id="SSF56112">
    <property type="entry name" value="Protein kinase-like (PK-like)"/>
    <property type="match status" value="1"/>
</dbReference>
<dbReference type="PANTHER" id="PTHR39573">
    <property type="entry name" value="STRESS RESPONSE KINASE A"/>
    <property type="match status" value="1"/>
</dbReference>
<keyword evidence="14" id="KW-1185">Reference proteome</keyword>
<evidence type="ECO:0000313" key="13">
    <source>
        <dbReference type="EMBL" id="MFC4728301.1"/>
    </source>
</evidence>
<organism evidence="13 14">
    <name type="scientific">Coralloluteibacterium thermophilum</name>
    <dbReference type="NCBI Taxonomy" id="2707049"/>
    <lineage>
        <taxon>Bacteria</taxon>
        <taxon>Pseudomonadati</taxon>
        <taxon>Pseudomonadota</taxon>
        <taxon>Gammaproteobacteria</taxon>
        <taxon>Lysobacterales</taxon>
        <taxon>Lysobacteraceae</taxon>
        <taxon>Coralloluteibacterium</taxon>
    </lineage>
</organism>
<comment type="similarity">
    <text evidence="11">Belongs to the SrkA/RdoA protein kinase family.</text>
</comment>
<dbReference type="InterPro" id="IPR011009">
    <property type="entry name" value="Kinase-like_dom_sf"/>
</dbReference>
<name>A0ABV9NJU6_9GAMM</name>
<feature type="active site" description="Proton acceptor" evidence="11">
    <location>
        <position position="207"/>
    </location>
</feature>
<evidence type="ECO:0000256" key="9">
    <source>
        <dbReference type="ARBA" id="ARBA00022842"/>
    </source>
</evidence>
<comment type="cofactor">
    <cofactor evidence="11">
        <name>Mg(2+)</name>
        <dbReference type="ChEBI" id="CHEBI:18420"/>
    </cofactor>
</comment>
<proteinExistence type="inferred from homology"/>
<dbReference type="Pfam" id="PF01636">
    <property type="entry name" value="APH"/>
    <property type="match status" value="1"/>
</dbReference>
<evidence type="ECO:0000256" key="11">
    <source>
        <dbReference type="HAMAP-Rule" id="MF_01497"/>
    </source>
</evidence>
<comment type="caution">
    <text evidence="13">The sequence shown here is derived from an EMBL/GenBank/DDBJ whole genome shotgun (WGS) entry which is preliminary data.</text>
</comment>
<dbReference type="EMBL" id="JBHSGG010000024">
    <property type="protein sequence ID" value="MFC4728301.1"/>
    <property type="molecule type" value="Genomic_DNA"/>
</dbReference>